<proteinExistence type="predicted"/>
<dbReference type="KEGG" id="dog:HP555_01065"/>
<dbReference type="Proteomes" id="UP000596092">
    <property type="component" value="Chromosome"/>
</dbReference>
<dbReference type="RefSeq" id="WP_199263377.1">
    <property type="nucleotide sequence ID" value="NZ_CP054140.1"/>
</dbReference>
<reference evidence="1 2" key="1">
    <citation type="submission" date="2020-05" db="EMBL/GenBank/DDBJ databases">
        <title>Complete genome of Desulfobulbus oligotrophicus.</title>
        <authorList>
            <person name="Podar M."/>
        </authorList>
    </citation>
    <scope>NUCLEOTIDE SEQUENCE [LARGE SCALE GENOMIC DNA]</scope>
    <source>
        <strain evidence="1 2">Prop6</strain>
    </source>
</reference>
<name>A0A7T5VAY4_9BACT</name>
<organism evidence="1 2">
    <name type="scientific">Desulfobulbus oligotrophicus</name>
    <dbReference type="NCBI Taxonomy" id="1909699"/>
    <lineage>
        <taxon>Bacteria</taxon>
        <taxon>Pseudomonadati</taxon>
        <taxon>Thermodesulfobacteriota</taxon>
        <taxon>Desulfobulbia</taxon>
        <taxon>Desulfobulbales</taxon>
        <taxon>Desulfobulbaceae</taxon>
        <taxon>Desulfobulbus</taxon>
    </lineage>
</organism>
<gene>
    <name evidence="1" type="ORF">HP555_01065</name>
</gene>
<dbReference type="AlphaFoldDB" id="A0A7T5VAY4"/>
<dbReference type="EMBL" id="CP054140">
    <property type="protein sequence ID" value="QQG64544.1"/>
    <property type="molecule type" value="Genomic_DNA"/>
</dbReference>
<sequence>MLRNFIKSTYRDTCAVTLRLNRSLQRTASPPVELNRYVNEDDGVIDDKAKLIGKIMERLLNSVGKMCFVEYFEKFKDNNIEYSDLVNIIHDEKGYSLKACQTRVSKARKIIISGSTCEALKTIIKAQKWTKEQDLEPSTF</sequence>
<keyword evidence="2" id="KW-1185">Reference proteome</keyword>
<evidence type="ECO:0000313" key="1">
    <source>
        <dbReference type="EMBL" id="QQG64544.1"/>
    </source>
</evidence>
<evidence type="ECO:0000313" key="2">
    <source>
        <dbReference type="Proteomes" id="UP000596092"/>
    </source>
</evidence>
<accession>A0A7T5VAY4</accession>
<protein>
    <submittedName>
        <fullName evidence="1">Uncharacterized protein</fullName>
    </submittedName>
</protein>